<evidence type="ECO:0000313" key="5">
    <source>
        <dbReference type="Proteomes" id="UP001138500"/>
    </source>
</evidence>
<feature type="compositionally biased region" description="Basic and acidic residues" evidence="3">
    <location>
        <begin position="300"/>
        <end position="326"/>
    </location>
</feature>
<keyword evidence="2" id="KW-0175">Coiled coil</keyword>
<dbReference type="AlphaFoldDB" id="A0A9W7SNN5"/>
<evidence type="ECO:0000256" key="2">
    <source>
        <dbReference type="ARBA" id="ARBA00023054"/>
    </source>
</evidence>
<feature type="region of interest" description="Disordered" evidence="3">
    <location>
        <begin position="300"/>
        <end position="337"/>
    </location>
</feature>
<proteinExistence type="inferred from homology"/>
<dbReference type="Pfam" id="PF08243">
    <property type="entry name" value="SPT2"/>
    <property type="match status" value="1"/>
</dbReference>
<feature type="compositionally biased region" description="Basic and acidic residues" evidence="3">
    <location>
        <begin position="160"/>
        <end position="182"/>
    </location>
</feature>
<evidence type="ECO:0000256" key="3">
    <source>
        <dbReference type="SAM" id="MobiDB-lite"/>
    </source>
</evidence>
<dbReference type="Proteomes" id="UP001138500">
    <property type="component" value="Unassembled WGS sequence"/>
</dbReference>
<dbReference type="PANTHER" id="PTHR22691">
    <property type="entry name" value="YEAST SPT2-RELATED"/>
    <property type="match status" value="1"/>
</dbReference>
<dbReference type="InterPro" id="IPR013256">
    <property type="entry name" value="Chromatin_SPT2"/>
</dbReference>
<reference evidence="4 5" key="2">
    <citation type="journal article" date="2021" name="Curr. Genet.">
        <title>Genetic response to nitrogen starvation in the aggressive Eucalyptus foliar pathogen Teratosphaeria destructans.</title>
        <authorList>
            <person name="Havenga M."/>
            <person name="Wingfield B.D."/>
            <person name="Wingfield M.J."/>
            <person name="Dreyer L.L."/>
            <person name="Roets F."/>
            <person name="Aylward J."/>
        </authorList>
    </citation>
    <scope>NUCLEOTIDE SEQUENCE [LARGE SCALE GENOMIC DNA]</scope>
    <source>
        <strain evidence="4">CMW44962</strain>
    </source>
</reference>
<name>A0A9W7SNN5_9PEZI</name>
<feature type="compositionally biased region" description="Low complexity" evidence="3">
    <location>
        <begin position="13"/>
        <end position="28"/>
    </location>
</feature>
<dbReference type="GO" id="GO:0006360">
    <property type="term" value="P:transcription by RNA polymerase I"/>
    <property type="evidence" value="ECO:0007669"/>
    <property type="project" value="TreeGrafter"/>
</dbReference>
<feature type="compositionally biased region" description="Polar residues" evidence="3">
    <location>
        <begin position="89"/>
        <end position="115"/>
    </location>
</feature>
<comment type="caution">
    <text evidence="4">The sequence shown here is derived from an EMBL/GenBank/DDBJ whole genome shotgun (WGS) entry which is preliminary data.</text>
</comment>
<evidence type="ECO:0000256" key="1">
    <source>
        <dbReference type="ARBA" id="ARBA00006461"/>
    </source>
</evidence>
<sequence>MTSFSSLLSSVGKPAQPQSPAVSSPKSATSRPQAPGDRFKLTANNAAAGAKRRSEEPASGSVAKAAKTEQNGVPSRPTAAPSGRFQLSKPGQPSSRPNTPGNESANLQRPATRPSSRPAISAPGTPTEVVQKKGFAAILERAKAQQAAKKDAMVGVIKHKPVEKLSRKEREKLFAEQKAQQKRDKKAGAAQNDRSRSGTPVGKAGASLKKPAEPVTYKGTMKKASPEPISYKGTMKAAGSVPKPVPKKGAAQDKYGGYASWSDLDEAEDEDEEDYDSEDDMEAGFDDMEHEETAALKAARKEDLEALEEEERHRREKLERKKKLEALSKSAAARKRY</sequence>
<dbReference type="EMBL" id="RIBY02002089">
    <property type="protein sequence ID" value="KAH9825690.1"/>
    <property type="molecule type" value="Genomic_DNA"/>
</dbReference>
<reference evidence="4 5" key="1">
    <citation type="journal article" date="2018" name="IMA Fungus">
        <title>IMA Genome-F 10: Nine draft genome sequences of Claviceps purpurea s.lat., including C. arundinis, C. humidiphila, and C. cf. spartinae, pseudomolecules for the pitch canker pathogen Fusarium circinatum, draft genome of Davidsoniella eucalypti, Grosmannia galeiformis, Quambalaria eucalypti, and Teratosphaeria destructans.</title>
        <authorList>
            <person name="Wingfield B.D."/>
            <person name="Liu M."/>
            <person name="Nguyen H.D."/>
            <person name="Lane F.A."/>
            <person name="Morgan S.W."/>
            <person name="De Vos L."/>
            <person name="Wilken P.M."/>
            <person name="Duong T.A."/>
            <person name="Aylward J."/>
            <person name="Coetzee M.P."/>
            <person name="Dadej K."/>
            <person name="De Beer Z.W."/>
            <person name="Findlay W."/>
            <person name="Havenga M."/>
            <person name="Kolarik M."/>
            <person name="Menzies J.G."/>
            <person name="Naidoo K."/>
            <person name="Pochopski O."/>
            <person name="Shoukouhi P."/>
            <person name="Santana Q.C."/>
            <person name="Seifert K.A."/>
            <person name="Soal N."/>
            <person name="Steenkamp E.T."/>
            <person name="Tatham C.T."/>
            <person name="van der Nest M.A."/>
            <person name="Wingfield M.J."/>
        </authorList>
    </citation>
    <scope>NUCLEOTIDE SEQUENCE [LARGE SCALE GENOMIC DNA]</scope>
    <source>
        <strain evidence="4">CMW44962</strain>
    </source>
</reference>
<accession>A0A9W7SNN5</accession>
<dbReference type="GO" id="GO:0042393">
    <property type="term" value="F:histone binding"/>
    <property type="evidence" value="ECO:0007669"/>
    <property type="project" value="TreeGrafter"/>
</dbReference>
<dbReference type="GO" id="GO:0005730">
    <property type="term" value="C:nucleolus"/>
    <property type="evidence" value="ECO:0007669"/>
    <property type="project" value="TreeGrafter"/>
</dbReference>
<comment type="similarity">
    <text evidence="1">Belongs to the SPT2 family.</text>
</comment>
<protein>
    <submittedName>
        <fullName evidence="4">SPT2 chromatin protein</fullName>
    </submittedName>
</protein>
<feature type="compositionally biased region" description="Acidic residues" evidence="3">
    <location>
        <begin position="263"/>
        <end position="283"/>
    </location>
</feature>
<dbReference type="OrthoDB" id="5430658at2759"/>
<feature type="region of interest" description="Disordered" evidence="3">
    <location>
        <begin position="159"/>
        <end position="283"/>
    </location>
</feature>
<feature type="region of interest" description="Disordered" evidence="3">
    <location>
        <begin position="1"/>
        <end position="129"/>
    </location>
</feature>
<evidence type="ECO:0000313" key="4">
    <source>
        <dbReference type="EMBL" id="KAH9825690.1"/>
    </source>
</evidence>
<dbReference type="GO" id="GO:0006334">
    <property type="term" value="P:nucleosome assembly"/>
    <property type="evidence" value="ECO:0007669"/>
    <property type="project" value="TreeGrafter"/>
</dbReference>
<gene>
    <name evidence="4" type="ORF">Tdes44962_MAKER00620</name>
</gene>
<dbReference type="SMART" id="SM00784">
    <property type="entry name" value="SPT2"/>
    <property type="match status" value="1"/>
</dbReference>
<keyword evidence="5" id="KW-1185">Reference proteome</keyword>
<dbReference type="GO" id="GO:0003677">
    <property type="term" value="F:DNA binding"/>
    <property type="evidence" value="ECO:0007669"/>
    <property type="project" value="TreeGrafter"/>
</dbReference>
<dbReference type="PANTHER" id="PTHR22691:SF8">
    <property type="entry name" value="PROTEIN SPT2 HOMOLOG"/>
    <property type="match status" value="1"/>
</dbReference>
<organism evidence="4 5">
    <name type="scientific">Teratosphaeria destructans</name>
    <dbReference type="NCBI Taxonomy" id="418781"/>
    <lineage>
        <taxon>Eukaryota</taxon>
        <taxon>Fungi</taxon>
        <taxon>Dikarya</taxon>
        <taxon>Ascomycota</taxon>
        <taxon>Pezizomycotina</taxon>
        <taxon>Dothideomycetes</taxon>
        <taxon>Dothideomycetidae</taxon>
        <taxon>Mycosphaerellales</taxon>
        <taxon>Teratosphaeriaceae</taxon>
        <taxon>Teratosphaeria</taxon>
    </lineage>
</organism>